<dbReference type="OrthoDB" id="2019149at2759"/>
<dbReference type="InterPro" id="IPR012334">
    <property type="entry name" value="Pectin_lyas_fold"/>
</dbReference>
<gene>
    <name evidence="5" type="ORF">EJB05_55798</name>
</gene>
<sequence>MQPLSSRIASSWRVFQSCLIMARLPRHGQANVVTAQARQIANSSIGFMFQFCNITGDPLLRVKECFIDDTVHPSIYLTWDGFSAGLDTLFYGEYNDTGLGSHISGRVKLATSQWQTLFKVGVGCQAQVLSSLLAYDSKREVHLDTII</sequence>
<evidence type="ECO:0000256" key="2">
    <source>
        <dbReference type="ARBA" id="ARBA00022801"/>
    </source>
</evidence>
<comment type="pathway">
    <text evidence="1">Glycan metabolism; pectin degradation; 2-dehydro-3-deoxy-D-gluconate from pectin: step 1/5.</text>
</comment>
<dbReference type="InterPro" id="IPR011050">
    <property type="entry name" value="Pectin_lyase_fold/virulence"/>
</dbReference>
<dbReference type="GO" id="GO:0042545">
    <property type="term" value="P:cell wall modification"/>
    <property type="evidence" value="ECO:0007669"/>
    <property type="project" value="InterPro"/>
</dbReference>
<dbReference type="SUPFAM" id="SSF51126">
    <property type="entry name" value="Pectin lyase-like"/>
    <property type="match status" value="1"/>
</dbReference>
<dbReference type="GO" id="GO:0045490">
    <property type="term" value="P:pectin catabolic process"/>
    <property type="evidence" value="ECO:0007669"/>
    <property type="project" value="UniProtKB-UniPathway"/>
</dbReference>
<name>A0A5J9SHU8_9POAL</name>
<feature type="non-terminal residue" evidence="5">
    <location>
        <position position="1"/>
    </location>
</feature>
<organism evidence="5 6">
    <name type="scientific">Eragrostis curvula</name>
    <name type="common">weeping love grass</name>
    <dbReference type="NCBI Taxonomy" id="38414"/>
    <lineage>
        <taxon>Eukaryota</taxon>
        <taxon>Viridiplantae</taxon>
        <taxon>Streptophyta</taxon>
        <taxon>Embryophyta</taxon>
        <taxon>Tracheophyta</taxon>
        <taxon>Spermatophyta</taxon>
        <taxon>Magnoliopsida</taxon>
        <taxon>Liliopsida</taxon>
        <taxon>Poales</taxon>
        <taxon>Poaceae</taxon>
        <taxon>PACMAD clade</taxon>
        <taxon>Chloridoideae</taxon>
        <taxon>Eragrostideae</taxon>
        <taxon>Eragrostidinae</taxon>
        <taxon>Eragrostis</taxon>
    </lineage>
</organism>
<accession>A0A5J9SHU8</accession>
<comment type="caution">
    <text evidence="5">The sequence shown here is derived from an EMBL/GenBank/DDBJ whole genome shotgun (WGS) entry which is preliminary data.</text>
</comment>
<evidence type="ECO:0000259" key="4">
    <source>
        <dbReference type="Pfam" id="PF01095"/>
    </source>
</evidence>
<feature type="domain" description="Pectinesterase catalytic" evidence="4">
    <location>
        <begin position="12"/>
        <end position="61"/>
    </location>
</feature>
<reference evidence="5 6" key="1">
    <citation type="journal article" date="2019" name="Sci. Rep.">
        <title>A high-quality genome of Eragrostis curvula grass provides insights into Poaceae evolution and supports new strategies to enhance forage quality.</title>
        <authorList>
            <person name="Carballo J."/>
            <person name="Santos B.A.C.M."/>
            <person name="Zappacosta D."/>
            <person name="Garbus I."/>
            <person name="Selva J.P."/>
            <person name="Gallo C.A."/>
            <person name="Diaz A."/>
            <person name="Albertini E."/>
            <person name="Caccamo M."/>
            <person name="Echenique V."/>
        </authorList>
    </citation>
    <scope>NUCLEOTIDE SEQUENCE [LARGE SCALE GENOMIC DNA]</scope>
    <source>
        <strain evidence="6">cv. Victoria</strain>
        <tissue evidence="5">Leaf</tissue>
    </source>
</reference>
<dbReference type="UniPathway" id="UPA00545">
    <property type="reaction ID" value="UER00823"/>
</dbReference>
<dbReference type="EMBL" id="RWGY01000793">
    <property type="protein sequence ID" value="TVT98860.1"/>
    <property type="molecule type" value="Genomic_DNA"/>
</dbReference>
<evidence type="ECO:0000256" key="1">
    <source>
        <dbReference type="ARBA" id="ARBA00005184"/>
    </source>
</evidence>
<keyword evidence="3" id="KW-0063">Aspartyl esterase</keyword>
<dbReference type="Proteomes" id="UP000324897">
    <property type="component" value="Unassembled WGS sequence"/>
</dbReference>
<keyword evidence="6" id="KW-1185">Reference proteome</keyword>
<dbReference type="Pfam" id="PF01095">
    <property type="entry name" value="Pectinesterase"/>
    <property type="match status" value="2"/>
</dbReference>
<dbReference type="Gramene" id="TVT98860">
    <property type="protein sequence ID" value="TVT98860"/>
    <property type="gene ID" value="EJB05_55798"/>
</dbReference>
<proteinExistence type="predicted"/>
<evidence type="ECO:0000256" key="3">
    <source>
        <dbReference type="ARBA" id="ARBA00023085"/>
    </source>
</evidence>
<dbReference type="GO" id="GO:0030599">
    <property type="term" value="F:pectinesterase activity"/>
    <property type="evidence" value="ECO:0007669"/>
    <property type="project" value="InterPro"/>
</dbReference>
<dbReference type="Gene3D" id="2.160.20.10">
    <property type="entry name" value="Single-stranded right-handed beta-helix, Pectin lyase-like"/>
    <property type="match status" value="1"/>
</dbReference>
<protein>
    <recommendedName>
        <fullName evidence="4">Pectinesterase catalytic domain-containing protein</fullName>
    </recommendedName>
</protein>
<dbReference type="AlphaFoldDB" id="A0A5J9SHU8"/>
<dbReference type="InterPro" id="IPR000070">
    <property type="entry name" value="Pectinesterase_cat"/>
</dbReference>
<keyword evidence="2" id="KW-0378">Hydrolase</keyword>
<evidence type="ECO:0000313" key="6">
    <source>
        <dbReference type="Proteomes" id="UP000324897"/>
    </source>
</evidence>
<feature type="domain" description="Pectinesterase catalytic" evidence="4">
    <location>
        <begin position="64"/>
        <end position="112"/>
    </location>
</feature>
<evidence type="ECO:0000313" key="5">
    <source>
        <dbReference type="EMBL" id="TVT98860.1"/>
    </source>
</evidence>
<dbReference type="PANTHER" id="PTHR31707">
    <property type="entry name" value="PECTINESTERASE"/>
    <property type="match status" value="1"/>
</dbReference>